<reference evidence="5 6" key="1">
    <citation type="submission" date="2023-07" db="EMBL/GenBank/DDBJ databases">
        <title>Genomic Encyclopedia of Type Strains, Phase IV (KMG-IV): sequencing the most valuable type-strain genomes for metagenomic binning, comparative biology and taxonomic classification.</title>
        <authorList>
            <person name="Goeker M."/>
        </authorList>
    </citation>
    <scope>NUCLEOTIDE SEQUENCE [LARGE SCALE GENOMIC DNA]</scope>
    <source>
        <strain evidence="5 6">DSM 22170</strain>
    </source>
</reference>
<evidence type="ECO:0000256" key="2">
    <source>
        <dbReference type="ARBA" id="ARBA00022676"/>
    </source>
</evidence>
<evidence type="ECO:0000256" key="1">
    <source>
        <dbReference type="ARBA" id="ARBA00009995"/>
    </source>
</evidence>
<evidence type="ECO:0000259" key="4">
    <source>
        <dbReference type="Pfam" id="PF06722"/>
    </source>
</evidence>
<keyword evidence="2" id="KW-0328">Glycosyltransferase</keyword>
<organism evidence="5 6">
    <name type="scientific">Paenibacillus hunanensis</name>
    <dbReference type="NCBI Taxonomy" id="539262"/>
    <lineage>
        <taxon>Bacteria</taxon>
        <taxon>Bacillati</taxon>
        <taxon>Bacillota</taxon>
        <taxon>Bacilli</taxon>
        <taxon>Bacillales</taxon>
        <taxon>Paenibacillaceae</taxon>
        <taxon>Paenibacillus</taxon>
    </lineage>
</organism>
<dbReference type="NCBIfam" id="TIGR01426">
    <property type="entry name" value="MGT"/>
    <property type="match status" value="1"/>
</dbReference>
<dbReference type="Proteomes" id="UP001185028">
    <property type="component" value="Unassembled WGS sequence"/>
</dbReference>
<dbReference type="Pfam" id="PF06722">
    <property type="entry name" value="EryCIII-like_C"/>
    <property type="match status" value="1"/>
</dbReference>
<name>A0ABU1IYX4_9BACL</name>
<protein>
    <submittedName>
        <fullName evidence="5">MGT family glycosyltransferase</fullName>
    </submittedName>
</protein>
<dbReference type="InterPro" id="IPR002213">
    <property type="entry name" value="UDP_glucos_trans"/>
</dbReference>
<dbReference type="CDD" id="cd03784">
    <property type="entry name" value="GT1_Gtf-like"/>
    <property type="match status" value="1"/>
</dbReference>
<dbReference type="RefSeq" id="WP_188776287.1">
    <property type="nucleotide sequence ID" value="NZ_BMMB01000006.1"/>
</dbReference>
<evidence type="ECO:0000313" key="5">
    <source>
        <dbReference type="EMBL" id="MDR6244190.1"/>
    </source>
</evidence>
<comment type="similarity">
    <text evidence="1">Belongs to the UDP-glycosyltransferase family.</text>
</comment>
<dbReference type="PANTHER" id="PTHR48043">
    <property type="entry name" value="EG:EG0003.4 PROTEIN-RELATED"/>
    <property type="match status" value="1"/>
</dbReference>
<feature type="domain" description="Erythromycin biosynthesis protein CIII-like C-terminal" evidence="4">
    <location>
        <begin position="249"/>
        <end position="388"/>
    </location>
</feature>
<proteinExistence type="inferred from homology"/>
<gene>
    <name evidence="5" type="ORF">JOC58_002083</name>
</gene>
<evidence type="ECO:0000256" key="3">
    <source>
        <dbReference type="ARBA" id="ARBA00022679"/>
    </source>
</evidence>
<accession>A0ABU1IYX4</accession>
<evidence type="ECO:0000313" key="6">
    <source>
        <dbReference type="Proteomes" id="UP001185028"/>
    </source>
</evidence>
<dbReference type="InterPro" id="IPR010610">
    <property type="entry name" value="EryCIII-like_C"/>
</dbReference>
<dbReference type="InterPro" id="IPR050271">
    <property type="entry name" value="UDP-glycosyltransferase"/>
</dbReference>
<sequence>MLTILFVSFPAEGHVNPTLGFVQAYTERGDQVHYITTEHYRERVEAVGATVHLHTDWIRMAKINVGAMEGIQEFLRLHMQSSLAILEIVEQLKQTIHFDVIIFDKFGAGELVSEYLNVPGICSSASFLIPNNAMAEKILQDKGASFFEPDQQMKDSLALMQQKYGVSPKEQLQFMNNIASMTVVYTSKYFQPRSDMFDDTSIFIGPSFPARAGYSDFPLERLEDRQVLYISMGTVLHEVEDFFNTCIEAFADFEGIVVIAAGEKADLSKLKPAPDHFIIAPYVPQLNVLQHAAVTITHGGMNSVNEAIHFNVPLVVLPQDKDQPMVAQRLVELEAGYRITKDQINVESLRIAVDEVLSNPMYKENVQKINASFQQSGGPAEAIQRIDEFLSNRSVQ</sequence>
<keyword evidence="3" id="KW-0808">Transferase</keyword>
<keyword evidence="6" id="KW-1185">Reference proteome</keyword>
<comment type="caution">
    <text evidence="5">The sequence shown here is derived from an EMBL/GenBank/DDBJ whole genome shotgun (WGS) entry which is preliminary data.</text>
</comment>
<dbReference type="Gene3D" id="3.40.50.2000">
    <property type="entry name" value="Glycogen Phosphorylase B"/>
    <property type="match status" value="2"/>
</dbReference>
<dbReference type="SUPFAM" id="SSF53756">
    <property type="entry name" value="UDP-Glycosyltransferase/glycogen phosphorylase"/>
    <property type="match status" value="1"/>
</dbReference>
<dbReference type="InterPro" id="IPR006326">
    <property type="entry name" value="UDPGT_MGT-like"/>
</dbReference>
<dbReference type="PANTHER" id="PTHR48043:SF145">
    <property type="entry name" value="FI06409P-RELATED"/>
    <property type="match status" value="1"/>
</dbReference>
<dbReference type="EMBL" id="JAVDQH010000007">
    <property type="protein sequence ID" value="MDR6244190.1"/>
    <property type="molecule type" value="Genomic_DNA"/>
</dbReference>